<evidence type="ECO:0000256" key="1">
    <source>
        <dbReference type="SAM" id="Phobius"/>
    </source>
</evidence>
<dbReference type="AlphaFoldDB" id="A0A1I5TII9"/>
<evidence type="ECO:0000313" key="3">
    <source>
        <dbReference type="Proteomes" id="UP000198577"/>
    </source>
</evidence>
<keyword evidence="3" id="KW-1185">Reference proteome</keyword>
<keyword evidence="1" id="KW-1133">Transmembrane helix</keyword>
<dbReference type="EMBL" id="FOXR01000004">
    <property type="protein sequence ID" value="SFP82860.1"/>
    <property type="molecule type" value="Genomic_DNA"/>
</dbReference>
<gene>
    <name evidence="2" type="ORF">SAMN05444406_104140</name>
</gene>
<protein>
    <submittedName>
        <fullName evidence="2">Uncharacterized protein</fullName>
    </submittedName>
</protein>
<reference evidence="2 3" key="1">
    <citation type="submission" date="2016-10" db="EMBL/GenBank/DDBJ databases">
        <authorList>
            <person name="de Groot N.N."/>
        </authorList>
    </citation>
    <scope>NUCLEOTIDE SEQUENCE [LARGE SCALE GENOMIC DNA]</scope>
    <source>
        <strain evidence="2 3">DSM 20678</strain>
    </source>
</reference>
<feature type="transmembrane region" description="Helical" evidence="1">
    <location>
        <begin position="49"/>
        <end position="68"/>
    </location>
</feature>
<organism evidence="2 3">
    <name type="scientific">Caldicoprobacter faecalis</name>
    <dbReference type="NCBI Taxonomy" id="937334"/>
    <lineage>
        <taxon>Bacteria</taxon>
        <taxon>Bacillati</taxon>
        <taxon>Bacillota</taxon>
        <taxon>Clostridia</taxon>
        <taxon>Caldicoprobacterales</taxon>
        <taxon>Caldicoprobacteraceae</taxon>
        <taxon>Caldicoprobacter</taxon>
    </lineage>
</organism>
<proteinExistence type="predicted"/>
<name>A0A1I5TII9_9FIRM</name>
<sequence length="78" mass="8918">MPNDSGVFDVWRSKVCSQLICDLSSPMSCCSKTDTARLRGIILQQAFSMYVYFYTVTVLLYSLVPVLYQRCAGLYRIM</sequence>
<keyword evidence="1" id="KW-0812">Transmembrane</keyword>
<evidence type="ECO:0000313" key="2">
    <source>
        <dbReference type="EMBL" id="SFP82860.1"/>
    </source>
</evidence>
<accession>A0A1I5TII9</accession>
<keyword evidence="1" id="KW-0472">Membrane</keyword>
<dbReference type="Proteomes" id="UP000198577">
    <property type="component" value="Unassembled WGS sequence"/>
</dbReference>
<dbReference type="STRING" id="937334.SAMN05444406_104140"/>